<dbReference type="Gene3D" id="3.20.20.80">
    <property type="entry name" value="Glycosidases"/>
    <property type="match status" value="2"/>
</dbReference>
<dbReference type="InterPro" id="IPR050314">
    <property type="entry name" value="Glycosyl_Hydrlase_18"/>
</dbReference>
<dbReference type="GO" id="GO:0008061">
    <property type="term" value="F:chitin binding"/>
    <property type="evidence" value="ECO:0007669"/>
    <property type="project" value="InterPro"/>
</dbReference>
<dbReference type="InterPro" id="IPR001223">
    <property type="entry name" value="Glyco_hydro18_cat"/>
</dbReference>
<dbReference type="PANTHER" id="PTHR11177">
    <property type="entry name" value="CHITINASE"/>
    <property type="match status" value="1"/>
</dbReference>
<dbReference type="InterPro" id="IPR017853">
    <property type="entry name" value="GH"/>
</dbReference>
<evidence type="ECO:0000259" key="2">
    <source>
        <dbReference type="PROSITE" id="PS51910"/>
    </source>
</evidence>
<dbReference type="SUPFAM" id="SSF54556">
    <property type="entry name" value="Chitinase insertion domain"/>
    <property type="match status" value="1"/>
</dbReference>
<keyword evidence="3" id="KW-0496">Mitochondrion</keyword>
<dbReference type="PROSITE" id="PS51910">
    <property type="entry name" value="GH18_2"/>
    <property type="match status" value="2"/>
</dbReference>
<evidence type="ECO:0000256" key="1">
    <source>
        <dbReference type="SAM" id="MobiDB-lite"/>
    </source>
</evidence>
<dbReference type="GO" id="GO:0004568">
    <property type="term" value="F:chitinase activity"/>
    <property type="evidence" value="ECO:0007669"/>
    <property type="project" value="TreeGrafter"/>
</dbReference>
<feature type="domain" description="GH18" evidence="2">
    <location>
        <begin position="55"/>
        <end position="431"/>
    </location>
</feature>
<feature type="domain" description="GH18" evidence="2">
    <location>
        <begin position="475"/>
        <end position="834"/>
    </location>
</feature>
<feature type="region of interest" description="Disordered" evidence="1">
    <location>
        <begin position="839"/>
        <end position="877"/>
    </location>
</feature>
<dbReference type="PANTHER" id="PTHR11177:SF317">
    <property type="entry name" value="CHITINASE 12-RELATED"/>
    <property type="match status" value="1"/>
</dbReference>
<dbReference type="SUPFAM" id="SSF51445">
    <property type="entry name" value="(Trans)glycosidases"/>
    <property type="match status" value="2"/>
</dbReference>
<dbReference type="Gene3D" id="3.10.50.10">
    <property type="match status" value="2"/>
</dbReference>
<reference evidence="3 4" key="1">
    <citation type="submission" date="2018-03" db="EMBL/GenBank/DDBJ databases">
        <authorList>
            <person name="Fogelqvist J."/>
        </authorList>
    </citation>
    <scope>NUCLEOTIDE SEQUENCE [LARGE SCALE GENOMIC DNA]</scope>
</reference>
<evidence type="ECO:0000313" key="3">
    <source>
        <dbReference type="EMBL" id="SPQ99478.1"/>
    </source>
</evidence>
<evidence type="ECO:0000313" key="4">
    <source>
        <dbReference type="Proteomes" id="UP000290189"/>
    </source>
</evidence>
<dbReference type="SMART" id="SM00636">
    <property type="entry name" value="Glyco_18"/>
    <property type="match status" value="2"/>
</dbReference>
<dbReference type="EMBL" id="OVEO01000012">
    <property type="protein sequence ID" value="SPQ99478.1"/>
    <property type="molecule type" value="Genomic_DNA"/>
</dbReference>
<dbReference type="GO" id="GO:0005576">
    <property type="term" value="C:extracellular region"/>
    <property type="evidence" value="ECO:0007669"/>
    <property type="project" value="TreeGrafter"/>
</dbReference>
<accession>A0A3P3YH21</accession>
<dbReference type="AlphaFoldDB" id="A0A3P3YH21"/>
<dbReference type="GO" id="GO:0006032">
    <property type="term" value="P:chitin catabolic process"/>
    <property type="evidence" value="ECO:0007669"/>
    <property type="project" value="TreeGrafter"/>
</dbReference>
<organism evidence="3 4">
    <name type="scientific">Plasmodiophora brassicae</name>
    <name type="common">Clubroot disease agent</name>
    <dbReference type="NCBI Taxonomy" id="37360"/>
    <lineage>
        <taxon>Eukaryota</taxon>
        <taxon>Sar</taxon>
        <taxon>Rhizaria</taxon>
        <taxon>Endomyxa</taxon>
        <taxon>Phytomyxea</taxon>
        <taxon>Plasmodiophorida</taxon>
        <taxon>Plasmodiophoridae</taxon>
        <taxon>Plasmodiophora</taxon>
    </lineage>
</organism>
<gene>
    <name evidence="3" type="ORF">PLBR_LOCUS6693</name>
</gene>
<dbReference type="GO" id="GO:0005975">
    <property type="term" value="P:carbohydrate metabolic process"/>
    <property type="evidence" value="ECO:0007669"/>
    <property type="project" value="InterPro"/>
</dbReference>
<dbReference type="Pfam" id="PF00704">
    <property type="entry name" value="Glyco_hydro_18"/>
    <property type="match status" value="2"/>
</dbReference>
<name>A0A3P3YH21_PLABS</name>
<protein>
    <recommendedName>
        <fullName evidence="2">GH18 domain-containing protein</fullName>
    </recommendedName>
</protein>
<sequence>MLTRLRSLFCTKVLEMKWSALLLVYIVVYAAPRFLAAPQPCMNCSRSSAGPGATTHIIGYVYSYKTDVLPISGINGTLLTEIVYDAFSIVDGRCVVGDSGLDTQRAFGPNTLGDDTNATPFKGNFYQLHLIKQKPGNVGRLRTLISVGGWSHSTNLSVIASSADGRRLLASSCTQLARYFGFDGVELQWVYPVMWGAASNVHSPADKANLPLLLAEFKRQDPGLLLTAMVQYTAATLFPMYDLAGIADYADWIHVDSTFALWAPWSSSTAHYANLYHNLASPCSATVDALVSRALAAGVPPCKLIVGVPLSYPAWKTSAPVAASFPALFTSGTAYSTGATDSDKFRYRDAARLAANASASFQVVWDSQSSASVLYSPVTQVWMPIETAESAAAKATYIADNNLGGVRFMDLSGDTPAFDIVTAMQAALKRAAPCTGQAALAPSGGITPNWERQPAEACAPLSSNRSSAPALQTATRIVGRYTGHKHLVLPVAGIDGSLMTHIIYEAAIVNSSWQCAFGSSAYDVEVVFGANALGDDTNDLYHGNFNQLRRLKLKYPHLKTILQLGPDIMFSSLLSDPARQTAFVSSCVAMMQRYAFDGLNINWNSPVIAANYNNDPHQRTDRTQLPVLLQLFRTRMPPGALLTLTITPVAYADTYLMYDVPSIAPHVDFIEYKNEWLWGNWSPVPAHLNPLHFNIDSHAPFSIDASIVQLLDLGVPRCKLVLGVPVYGVAWQLLGSVSGTSFYPGVFSSTGQGYATGATDDSGHYRYRDIVALVQVNQGAWVDHWDAVSQVPFLVNATGHVVISYENRAAIVAKAADTMNFTLLHSAIQAIVGIPGPTTTKTSTPPIQNVPKPATTATLPKGRPSTGHVRCWKRPPSPMVQLGSSTSVLPNIRNVAPHPDLFLPGLSSSSAAFAQPQYLYTPYPFDPASSRSKKSPNVPKGRRRVVARDKFGQGALTESDSTDSDALTLGAMNVN</sequence>
<dbReference type="Proteomes" id="UP000290189">
    <property type="component" value="Unassembled WGS sequence"/>
</dbReference>
<geneLocation type="mitochondrion" evidence="3"/>
<dbReference type="InterPro" id="IPR011583">
    <property type="entry name" value="Chitinase_II/V-like_cat"/>
</dbReference>
<feature type="region of interest" description="Disordered" evidence="1">
    <location>
        <begin position="924"/>
        <end position="975"/>
    </location>
</feature>
<dbReference type="InterPro" id="IPR029070">
    <property type="entry name" value="Chitinase_insertion_sf"/>
</dbReference>
<proteinExistence type="predicted"/>